<feature type="transmembrane region" description="Helical" evidence="6">
    <location>
        <begin position="210"/>
        <end position="228"/>
    </location>
</feature>
<evidence type="ECO:0000256" key="6">
    <source>
        <dbReference type="SAM" id="Phobius"/>
    </source>
</evidence>
<dbReference type="InterPro" id="IPR013525">
    <property type="entry name" value="ABC2_TM"/>
</dbReference>
<reference evidence="8 9" key="1">
    <citation type="submission" date="2018-05" db="EMBL/GenBank/DDBJ databases">
        <authorList>
            <person name="Goeker M."/>
            <person name="Huntemann M."/>
            <person name="Clum A."/>
            <person name="Pillay M."/>
            <person name="Palaniappan K."/>
            <person name="Varghese N."/>
            <person name="Mikhailova N."/>
            <person name="Stamatis D."/>
            <person name="Reddy T."/>
            <person name="Daum C."/>
            <person name="Shapiro N."/>
            <person name="Ivanova N."/>
            <person name="Kyrpides N."/>
            <person name="Woyke T."/>
        </authorList>
    </citation>
    <scope>NUCLEOTIDE SEQUENCE [LARGE SCALE GENOMIC DNA]</scope>
    <source>
        <strain evidence="8 9">DSM 26524</strain>
    </source>
</reference>
<keyword evidence="2" id="KW-1003">Cell membrane</keyword>
<evidence type="ECO:0000256" key="1">
    <source>
        <dbReference type="ARBA" id="ARBA00004651"/>
    </source>
</evidence>
<evidence type="ECO:0000313" key="8">
    <source>
        <dbReference type="EMBL" id="PWJ73568.1"/>
    </source>
</evidence>
<evidence type="ECO:0000256" key="3">
    <source>
        <dbReference type="ARBA" id="ARBA00022692"/>
    </source>
</evidence>
<dbReference type="InterPro" id="IPR051449">
    <property type="entry name" value="ABC-2_transporter_component"/>
</dbReference>
<dbReference type="PANTHER" id="PTHR30294">
    <property type="entry name" value="MEMBRANE COMPONENT OF ABC TRANSPORTER YHHJ-RELATED"/>
    <property type="match status" value="1"/>
</dbReference>
<evidence type="ECO:0000256" key="5">
    <source>
        <dbReference type="ARBA" id="ARBA00023136"/>
    </source>
</evidence>
<organism evidence="8 9">
    <name type="scientific">Murimonas intestini</name>
    <dbReference type="NCBI Taxonomy" id="1337051"/>
    <lineage>
        <taxon>Bacteria</taxon>
        <taxon>Bacillati</taxon>
        <taxon>Bacillota</taxon>
        <taxon>Clostridia</taxon>
        <taxon>Lachnospirales</taxon>
        <taxon>Lachnospiraceae</taxon>
        <taxon>Murimonas</taxon>
    </lineage>
</organism>
<evidence type="ECO:0000259" key="7">
    <source>
        <dbReference type="Pfam" id="PF12698"/>
    </source>
</evidence>
<proteinExistence type="predicted"/>
<evidence type="ECO:0000313" key="9">
    <source>
        <dbReference type="Proteomes" id="UP000245412"/>
    </source>
</evidence>
<dbReference type="AlphaFoldDB" id="A0AB73T189"/>
<dbReference type="RefSeq" id="WP_109747747.1">
    <property type="nucleotide sequence ID" value="NZ_JANKBI010000013.1"/>
</dbReference>
<feature type="domain" description="ABC-2 type transporter transmembrane" evidence="7">
    <location>
        <begin position="45"/>
        <end position="201"/>
    </location>
</feature>
<keyword evidence="9" id="KW-1185">Reference proteome</keyword>
<sequence>MKAILRKELKAYLASMTGYVFIAFILLLTGIYFTAYNLQAGYPIFGYTLSSITFVFLIVTPVLTMRVLAEERKQKTDQLLLTSPVQVGDIVIGKYLALVGIYLIPIVILCFYPLIMSMYGTVSMPMAYTALLGFFLLGCANISIGMFLSSVTESQIIAAVLTFVVIFIGQIMSGIEGFFSETAATSFMAFTVLLIAACVIIYAVLKNGLLACTIGILGEAVLLILYNLDQALFEGAIQKFMEIFNIQSHFSNFVNGMLDVTGIIYYLSVTAVFIFLTVQSIQKRRWS</sequence>
<feature type="transmembrane region" description="Helical" evidence="6">
    <location>
        <begin position="45"/>
        <end position="69"/>
    </location>
</feature>
<keyword evidence="4 6" id="KW-1133">Transmembrane helix</keyword>
<dbReference type="PANTHER" id="PTHR30294:SF29">
    <property type="entry name" value="MULTIDRUG ABC TRANSPORTER PERMEASE YBHS-RELATED"/>
    <property type="match status" value="1"/>
</dbReference>
<dbReference type="GO" id="GO:0140359">
    <property type="term" value="F:ABC-type transporter activity"/>
    <property type="evidence" value="ECO:0007669"/>
    <property type="project" value="InterPro"/>
</dbReference>
<feature type="transmembrane region" description="Helical" evidence="6">
    <location>
        <begin position="187"/>
        <end position="205"/>
    </location>
</feature>
<evidence type="ECO:0000256" key="4">
    <source>
        <dbReference type="ARBA" id="ARBA00022989"/>
    </source>
</evidence>
<keyword evidence="3 6" id="KW-0812">Transmembrane</keyword>
<dbReference type="GO" id="GO:0005886">
    <property type="term" value="C:plasma membrane"/>
    <property type="evidence" value="ECO:0007669"/>
    <property type="project" value="UniProtKB-SubCell"/>
</dbReference>
<protein>
    <submittedName>
        <fullName evidence="8">ABC-2 type transport system permease protein</fullName>
    </submittedName>
</protein>
<feature type="transmembrane region" description="Helical" evidence="6">
    <location>
        <begin position="263"/>
        <end position="281"/>
    </location>
</feature>
<feature type="transmembrane region" description="Helical" evidence="6">
    <location>
        <begin position="127"/>
        <end position="149"/>
    </location>
</feature>
<comment type="caution">
    <text evidence="8">The sequence shown here is derived from an EMBL/GenBank/DDBJ whole genome shotgun (WGS) entry which is preliminary data.</text>
</comment>
<name>A0AB73T189_9FIRM</name>
<feature type="transmembrane region" description="Helical" evidence="6">
    <location>
        <begin position="12"/>
        <end position="33"/>
    </location>
</feature>
<evidence type="ECO:0000256" key="2">
    <source>
        <dbReference type="ARBA" id="ARBA00022475"/>
    </source>
</evidence>
<feature type="transmembrane region" description="Helical" evidence="6">
    <location>
        <begin position="156"/>
        <end position="175"/>
    </location>
</feature>
<accession>A0AB73T189</accession>
<gene>
    <name evidence="8" type="ORF">C7383_112143</name>
</gene>
<feature type="transmembrane region" description="Helical" evidence="6">
    <location>
        <begin position="90"/>
        <end position="115"/>
    </location>
</feature>
<keyword evidence="5 6" id="KW-0472">Membrane</keyword>
<dbReference type="EMBL" id="QGGY01000012">
    <property type="protein sequence ID" value="PWJ73568.1"/>
    <property type="molecule type" value="Genomic_DNA"/>
</dbReference>
<dbReference type="Pfam" id="PF12698">
    <property type="entry name" value="ABC2_membrane_3"/>
    <property type="match status" value="1"/>
</dbReference>
<dbReference type="Proteomes" id="UP000245412">
    <property type="component" value="Unassembled WGS sequence"/>
</dbReference>
<comment type="subcellular location">
    <subcellularLocation>
        <location evidence="1">Cell membrane</location>
        <topology evidence="1">Multi-pass membrane protein</topology>
    </subcellularLocation>
</comment>